<dbReference type="EMBL" id="AE017199">
    <property type="protein sequence ID" value="AAR39311.1"/>
    <property type="molecule type" value="Genomic_DNA"/>
</dbReference>
<keyword evidence="2" id="KW-1185">Reference proteome</keyword>
<gene>
    <name evidence="1" type="ordered locus">NEQ468</name>
</gene>
<organism evidence="1 2">
    <name type="scientific">Nanoarchaeum equitans (strain Kin4-M)</name>
    <dbReference type="NCBI Taxonomy" id="228908"/>
    <lineage>
        <taxon>Archaea</taxon>
        <taxon>Nanobdellota</taxon>
        <taxon>Candidatus Nanoarchaeia</taxon>
        <taxon>Nanoarchaeales</taxon>
        <taxon>Nanoarchaeaceae</taxon>
        <taxon>Nanoarchaeum</taxon>
    </lineage>
</organism>
<dbReference type="KEGG" id="neq:NEQ468"/>
<accession>Q74M94</accession>
<dbReference type="BioCyc" id="NEQU228908:GJB6-495-MONOMER"/>
<name>Q74M94_NANEQ</name>
<protein>
    <submittedName>
        <fullName evidence="1">NEQ468</fullName>
    </submittedName>
</protein>
<dbReference type="EnsemblBacteria" id="AAR39311">
    <property type="protein sequence ID" value="AAR39311"/>
    <property type="gene ID" value="NEQ468"/>
</dbReference>
<dbReference type="PROSITE" id="PS51257">
    <property type="entry name" value="PROKAR_LIPOPROTEIN"/>
    <property type="match status" value="1"/>
</dbReference>
<evidence type="ECO:0000313" key="2">
    <source>
        <dbReference type="Proteomes" id="UP000000578"/>
    </source>
</evidence>
<proteinExistence type="predicted"/>
<evidence type="ECO:0000313" key="1">
    <source>
        <dbReference type="EMBL" id="AAR39311.1"/>
    </source>
</evidence>
<dbReference type="STRING" id="228908.NEQ468"/>
<dbReference type="HOGENOM" id="CLU_691900_0_0_2"/>
<dbReference type="Proteomes" id="UP000000578">
    <property type="component" value="Chromosome"/>
</dbReference>
<sequence>MRKINMYYLLLLGILFMLSGCVNLSNQPQVEPINNTTEEQTYYSSGNAVSITYEGKNSYMVNLGQKIPIPMRINNHLPINLTNDSVYLFVDNVLCSRALKSEKGVTNTATSGSTTYYMNKFTFKKDISKAVYVGLKEKNTVPYYVMFQIDTSYLQTPELTIPIYLVGVIGGIEEYEVCTRVAKHKDSPMGNCNVGDVSKKFSLPSDVNTNVKIESIYNDYKIIIKFNKNNNVIPIKDGNDLKDALVVKVLLNGQDITKCCNVTISDGTHDDKNNTYTIKSYTYIKDSGPFNEALECSLTANNTKLQCNDNDIEGTDIVLGKKAKLDIIYAYPFRYKIAEPTISLIMNDKSFEQCEDDTNGTAGNVSEVYSLYDLDVLSSGFENKAKDVIKSLKSWLYP</sequence>
<dbReference type="AlphaFoldDB" id="Q74M94"/>
<reference evidence="1 2" key="1">
    <citation type="journal article" date="2003" name="Proc. Natl. Acad. Sci. U.S.A.">
        <title>The genome of Nanoarchaeum equitans: insights into early archaeal evolution and derived parasitism.</title>
        <authorList>
            <person name="Waters E."/>
            <person name="Hohn M.J."/>
            <person name="Ahel I."/>
            <person name="Graham D.E."/>
            <person name="Adams M.D."/>
            <person name="Barnstead M."/>
            <person name="Beeson K.Y."/>
            <person name="Bibbs L."/>
            <person name="Bolanos R."/>
            <person name="Keller M."/>
            <person name="Kretz K."/>
            <person name="Lin X."/>
            <person name="Mathur E."/>
            <person name="Ni J."/>
            <person name="Podar M."/>
            <person name="Richardson T."/>
            <person name="Sutton G.G."/>
            <person name="Simon M."/>
            <person name="Soll D."/>
            <person name="Stetter K.O."/>
            <person name="Short J.M."/>
            <person name="Noordewier M."/>
        </authorList>
    </citation>
    <scope>NUCLEOTIDE SEQUENCE [LARGE SCALE GENOMIC DNA]</scope>
    <source>
        <strain evidence="1 2">Kin4-M</strain>
    </source>
</reference>